<sequence>MDNRQGKETGRLKMCLKQKTVSDFQTTCRYGGSGVFRNTFCVCDLIEFLRAPS</sequence>
<evidence type="ECO:0000313" key="1">
    <source>
        <dbReference type="EMBL" id="EET44172.1"/>
    </source>
</evidence>
<keyword evidence="2" id="KW-1185">Reference proteome</keyword>
<accession>C6M6H3</accession>
<proteinExistence type="predicted"/>
<evidence type="ECO:0000313" key="2">
    <source>
        <dbReference type="Proteomes" id="UP000005365"/>
    </source>
</evidence>
<protein>
    <submittedName>
        <fullName evidence="1">Uncharacterized protein</fullName>
    </submittedName>
</protein>
<reference evidence="1" key="1">
    <citation type="submission" date="2009-07" db="EMBL/GenBank/DDBJ databases">
        <authorList>
            <person name="Weinstock G."/>
            <person name="Sodergren E."/>
            <person name="Clifton S."/>
            <person name="Fulton L."/>
            <person name="Fulton B."/>
            <person name="Courtney L."/>
            <person name="Fronick C."/>
            <person name="Harrison M."/>
            <person name="Strong C."/>
            <person name="Farmer C."/>
            <person name="Delahaunty K."/>
            <person name="Markovic C."/>
            <person name="Hall O."/>
            <person name="Minx P."/>
            <person name="Tomlinson C."/>
            <person name="Mitreva M."/>
            <person name="Nelson J."/>
            <person name="Hou S."/>
            <person name="Wollam A."/>
            <person name="Pepin K.H."/>
            <person name="Johnson M."/>
            <person name="Bhonagiri V."/>
            <person name="Nash W.E."/>
            <person name="Warren W."/>
            <person name="Chinwalla A."/>
            <person name="Mardis E.R."/>
            <person name="Wilson R.K."/>
        </authorList>
    </citation>
    <scope>NUCLEOTIDE SEQUENCE [LARGE SCALE GENOMIC DNA]</scope>
    <source>
        <strain evidence="1">ATCC 29256</strain>
    </source>
</reference>
<dbReference type="EMBL" id="ACKO02000012">
    <property type="protein sequence ID" value="EET44172.1"/>
    <property type="molecule type" value="Genomic_DNA"/>
</dbReference>
<name>C6M6H3_NEISI</name>
<comment type="caution">
    <text evidence="1">The sequence shown here is derived from an EMBL/GenBank/DDBJ whole genome shotgun (WGS) entry which is preliminary data.</text>
</comment>
<dbReference type="AlphaFoldDB" id="C6M6H3"/>
<organism evidence="1 2">
    <name type="scientific">Neisseria sicca ATCC 29256</name>
    <dbReference type="NCBI Taxonomy" id="547045"/>
    <lineage>
        <taxon>Bacteria</taxon>
        <taxon>Pseudomonadati</taxon>
        <taxon>Pseudomonadota</taxon>
        <taxon>Betaproteobacteria</taxon>
        <taxon>Neisseriales</taxon>
        <taxon>Neisseriaceae</taxon>
        <taxon>Neisseria</taxon>
    </lineage>
</organism>
<dbReference type="Proteomes" id="UP000005365">
    <property type="component" value="Unassembled WGS sequence"/>
</dbReference>
<gene>
    <name evidence="1" type="ORF">NEISICOT_02125</name>
</gene>